<dbReference type="InterPro" id="IPR005155">
    <property type="entry name" value="UPF0113_PUA"/>
</dbReference>
<dbReference type="InterPro" id="IPR015947">
    <property type="entry name" value="PUA-like_sf"/>
</dbReference>
<dbReference type="InterPro" id="IPR016686">
    <property type="entry name" value="Ribosomal_synth_fac_NIP7"/>
</dbReference>
<dbReference type="InterPro" id="IPR036974">
    <property type="entry name" value="PUA_sf"/>
</dbReference>
<dbReference type="AlphaFoldDB" id="A0A6G0Z6N5"/>
<dbReference type="Gene3D" id="2.30.130.10">
    <property type="entry name" value="PUA domain"/>
    <property type="match status" value="1"/>
</dbReference>
<evidence type="ECO:0000256" key="1">
    <source>
        <dbReference type="ARBA" id="ARBA00004087"/>
    </source>
</evidence>
<dbReference type="PIRSF" id="PIRSF017190">
    <property type="entry name" value="Rbsml_synth_fac_NIP7"/>
    <property type="match status" value="1"/>
</dbReference>
<dbReference type="SUPFAM" id="SSF88697">
    <property type="entry name" value="PUA domain-like"/>
    <property type="match status" value="1"/>
</dbReference>
<evidence type="ECO:0000256" key="5">
    <source>
        <dbReference type="ARBA" id="ARBA00022517"/>
    </source>
</evidence>
<sequence length="182" mass="20748">MKQLTDDRMKVFFEKLSKYIGSNIKLLIDRSDGKYCFREKKDRVYYVSEKVLNMGSMMNPDNIISIGTCFGKFTKSGKFRIHITSLDYLAPYAQHKMWIKPAAEQQFLYGHNVLKSGLGRITESTTQYQGVIVFSMSDVPLIKGFGVAAKNTTECKHTDPLSVVCFNQADIGEFIRCEDDLI</sequence>
<dbReference type="Gene3D" id="3.10.450.220">
    <property type="match status" value="1"/>
</dbReference>
<evidence type="ECO:0000313" key="11">
    <source>
        <dbReference type="Proteomes" id="UP000478052"/>
    </source>
</evidence>
<protein>
    <recommendedName>
        <fullName evidence="4 8">60S ribosome subunit biogenesis protein NIP7 homolog</fullName>
    </recommendedName>
</protein>
<dbReference type="GO" id="GO:0042255">
    <property type="term" value="P:ribosome assembly"/>
    <property type="evidence" value="ECO:0007669"/>
    <property type="project" value="InterPro"/>
</dbReference>
<dbReference type="EMBL" id="VUJU01001251">
    <property type="protein sequence ID" value="KAF0766168.1"/>
    <property type="molecule type" value="Genomic_DNA"/>
</dbReference>
<reference evidence="10 11" key="1">
    <citation type="submission" date="2019-08" db="EMBL/GenBank/DDBJ databases">
        <title>Whole genome of Aphis craccivora.</title>
        <authorList>
            <person name="Voronova N.V."/>
            <person name="Shulinski R.S."/>
            <person name="Bandarenka Y.V."/>
            <person name="Zhorov D.G."/>
            <person name="Warner D."/>
        </authorList>
    </citation>
    <scope>NUCLEOTIDE SEQUENCE [LARGE SCALE GENOMIC DNA]</scope>
    <source>
        <strain evidence="10">180601</strain>
        <tissue evidence="10">Whole Body</tissue>
    </source>
</reference>
<dbReference type="PROSITE" id="PS50890">
    <property type="entry name" value="PUA"/>
    <property type="match status" value="1"/>
</dbReference>
<dbReference type="InterPro" id="IPR002478">
    <property type="entry name" value="PUA"/>
</dbReference>
<dbReference type="FunFam" id="3.10.450.220:FF:000001">
    <property type="entry name" value="60S ribosome subunit biogenesis protein NIP7 homolog"/>
    <property type="match status" value="1"/>
</dbReference>
<dbReference type="Pfam" id="PF03657">
    <property type="entry name" value="UPF0113"/>
    <property type="match status" value="1"/>
</dbReference>
<evidence type="ECO:0000256" key="8">
    <source>
        <dbReference type="PIRNR" id="PIRNR017190"/>
    </source>
</evidence>
<keyword evidence="7 8" id="KW-0539">Nucleus</keyword>
<comment type="subcellular location">
    <subcellularLocation>
        <location evidence="2">Nucleus</location>
        <location evidence="2">Nucleolus</location>
    </subcellularLocation>
</comment>
<evidence type="ECO:0000256" key="6">
    <source>
        <dbReference type="ARBA" id="ARBA00022884"/>
    </source>
</evidence>
<evidence type="ECO:0000313" key="10">
    <source>
        <dbReference type="EMBL" id="KAF0766168.1"/>
    </source>
</evidence>
<dbReference type="GO" id="GO:0003723">
    <property type="term" value="F:RNA binding"/>
    <property type="evidence" value="ECO:0007669"/>
    <property type="project" value="UniProtKB-KW"/>
</dbReference>
<comment type="function">
    <text evidence="1 8">Required for proper 34S pre-rRNA processing and 60S ribosome subunit assembly.</text>
</comment>
<dbReference type="GO" id="GO:0005730">
    <property type="term" value="C:nucleolus"/>
    <property type="evidence" value="ECO:0007669"/>
    <property type="project" value="UniProtKB-SubCell"/>
</dbReference>
<keyword evidence="11" id="KW-1185">Reference proteome</keyword>
<dbReference type="Proteomes" id="UP000478052">
    <property type="component" value="Unassembled WGS sequence"/>
</dbReference>
<gene>
    <name evidence="10" type="ORF">FWK35_00005525</name>
</gene>
<dbReference type="CDD" id="cd21151">
    <property type="entry name" value="PUA_Nip7-like"/>
    <property type="match status" value="1"/>
</dbReference>
<name>A0A6G0Z6N5_APHCR</name>
<feature type="domain" description="PUA" evidence="9">
    <location>
        <begin position="95"/>
        <end position="176"/>
    </location>
</feature>
<dbReference type="SUPFAM" id="SSF88802">
    <property type="entry name" value="Pre-PUA domain"/>
    <property type="match status" value="1"/>
</dbReference>
<comment type="caution">
    <text evidence="10">The sequence shown here is derived from an EMBL/GenBank/DDBJ whole genome shotgun (WGS) entry which is preliminary data.</text>
</comment>
<dbReference type="PANTHER" id="PTHR23415">
    <property type="entry name" value="CYCLIN-DEPENDENT KINASES REGULATORY SUBUNIT/60S RIBOSOME SUBUNIT BIOGENESIS PROTEIN NIP7"/>
    <property type="match status" value="1"/>
</dbReference>
<evidence type="ECO:0000256" key="3">
    <source>
        <dbReference type="ARBA" id="ARBA00009895"/>
    </source>
</evidence>
<keyword evidence="6 8" id="KW-0694">RNA-binding</keyword>
<organism evidence="10 11">
    <name type="scientific">Aphis craccivora</name>
    <name type="common">Cowpea aphid</name>
    <dbReference type="NCBI Taxonomy" id="307492"/>
    <lineage>
        <taxon>Eukaryota</taxon>
        <taxon>Metazoa</taxon>
        <taxon>Ecdysozoa</taxon>
        <taxon>Arthropoda</taxon>
        <taxon>Hexapoda</taxon>
        <taxon>Insecta</taxon>
        <taxon>Pterygota</taxon>
        <taxon>Neoptera</taxon>
        <taxon>Paraneoptera</taxon>
        <taxon>Hemiptera</taxon>
        <taxon>Sternorrhyncha</taxon>
        <taxon>Aphidomorpha</taxon>
        <taxon>Aphidoidea</taxon>
        <taxon>Aphididae</taxon>
        <taxon>Aphidini</taxon>
        <taxon>Aphis</taxon>
        <taxon>Aphis</taxon>
    </lineage>
</organism>
<dbReference type="Pfam" id="PF17833">
    <property type="entry name" value="pre-PUA_NIP7"/>
    <property type="match status" value="1"/>
</dbReference>
<dbReference type="SMART" id="SM00359">
    <property type="entry name" value="PUA"/>
    <property type="match status" value="1"/>
</dbReference>
<comment type="similarity">
    <text evidence="3 8">Belongs to the NIP7 family.</text>
</comment>
<proteinExistence type="inferred from homology"/>
<dbReference type="OrthoDB" id="27490at2759"/>
<evidence type="ECO:0000256" key="2">
    <source>
        <dbReference type="ARBA" id="ARBA00004604"/>
    </source>
</evidence>
<evidence type="ECO:0000259" key="9">
    <source>
        <dbReference type="SMART" id="SM00359"/>
    </source>
</evidence>
<keyword evidence="5 8" id="KW-0690">Ribosome biogenesis</keyword>
<dbReference type="CDD" id="cd21146">
    <property type="entry name" value="Nip7_N_euk"/>
    <property type="match status" value="1"/>
</dbReference>
<dbReference type="FunFam" id="2.30.130.10:FF:000002">
    <property type="entry name" value="60S ribosome subunit biogenesis protein NIP7 homolog"/>
    <property type="match status" value="1"/>
</dbReference>
<dbReference type="InterPro" id="IPR055359">
    <property type="entry name" value="Nip7_N_euk"/>
</dbReference>
<comment type="subunit">
    <text evidence="8">Interacts with pre-ribosome complex.</text>
</comment>
<evidence type="ECO:0000256" key="4">
    <source>
        <dbReference type="ARBA" id="ARBA00018162"/>
    </source>
</evidence>
<dbReference type="InterPro" id="IPR040598">
    <property type="entry name" value="NIP7_N"/>
</dbReference>
<accession>A0A6G0Z6N5</accession>
<evidence type="ECO:0000256" key="7">
    <source>
        <dbReference type="ARBA" id="ARBA00023242"/>
    </source>
</evidence>